<gene>
    <name evidence="2" type="ORF">DID88_000410</name>
</gene>
<dbReference type="AlphaFoldDB" id="A0A395IHX0"/>
<keyword evidence="1" id="KW-0812">Transmembrane</keyword>
<protein>
    <submittedName>
        <fullName evidence="2">Uncharacterized protein</fullName>
    </submittedName>
</protein>
<keyword evidence="1" id="KW-1133">Transmembrane helix</keyword>
<comment type="caution">
    <text evidence="2">The sequence shown here is derived from an EMBL/GenBank/DDBJ whole genome shotgun (WGS) entry which is preliminary data.</text>
</comment>
<evidence type="ECO:0000313" key="3">
    <source>
        <dbReference type="Proteomes" id="UP000249056"/>
    </source>
</evidence>
<dbReference type="OrthoDB" id="3490330at2759"/>
<organism evidence="2 3">
    <name type="scientific">Monilinia fructigena</name>
    <dbReference type="NCBI Taxonomy" id="38457"/>
    <lineage>
        <taxon>Eukaryota</taxon>
        <taxon>Fungi</taxon>
        <taxon>Dikarya</taxon>
        <taxon>Ascomycota</taxon>
        <taxon>Pezizomycotina</taxon>
        <taxon>Leotiomycetes</taxon>
        <taxon>Helotiales</taxon>
        <taxon>Sclerotiniaceae</taxon>
        <taxon>Monilinia</taxon>
    </lineage>
</organism>
<sequence>MVRNWRNNSVVDGVVLAFFTMCFQYIIALPIKNQSFTLKFYYHSETRENKDGQIRCSNEIHRLPLGNEAHRQTSEDLV</sequence>
<proteinExistence type="predicted"/>
<evidence type="ECO:0000313" key="2">
    <source>
        <dbReference type="EMBL" id="RAL59781.1"/>
    </source>
</evidence>
<keyword evidence="1" id="KW-0472">Membrane</keyword>
<keyword evidence="3" id="KW-1185">Reference proteome</keyword>
<name>A0A395IHX0_9HELO</name>
<reference evidence="2 3" key="1">
    <citation type="submission" date="2018-06" db="EMBL/GenBank/DDBJ databases">
        <title>Genome Sequence of the Brown Rot Fungal Pathogen Monilinia fructigena.</title>
        <authorList>
            <person name="Landi L."/>
            <person name="De Miccolis Angelini R.M."/>
            <person name="Pollastro S."/>
            <person name="Abate D."/>
            <person name="Faretra F."/>
            <person name="Romanazzi G."/>
        </authorList>
    </citation>
    <scope>NUCLEOTIDE SEQUENCE [LARGE SCALE GENOMIC DNA]</scope>
    <source>
        <strain evidence="2 3">Mfrg269</strain>
    </source>
</reference>
<feature type="transmembrane region" description="Helical" evidence="1">
    <location>
        <begin position="13"/>
        <end position="31"/>
    </location>
</feature>
<dbReference type="EMBL" id="QKRW01000048">
    <property type="protein sequence ID" value="RAL59781.1"/>
    <property type="molecule type" value="Genomic_DNA"/>
</dbReference>
<dbReference type="Proteomes" id="UP000249056">
    <property type="component" value="Unassembled WGS sequence"/>
</dbReference>
<evidence type="ECO:0000256" key="1">
    <source>
        <dbReference type="SAM" id="Phobius"/>
    </source>
</evidence>
<accession>A0A395IHX0</accession>